<dbReference type="AlphaFoldDB" id="V5C663"/>
<organism evidence="2 3">
    <name type="scientific">Methyloglobulus morosus KoM1</name>
    <dbReference type="NCBI Taxonomy" id="1116472"/>
    <lineage>
        <taxon>Bacteria</taxon>
        <taxon>Pseudomonadati</taxon>
        <taxon>Pseudomonadota</taxon>
        <taxon>Gammaproteobacteria</taxon>
        <taxon>Methylococcales</taxon>
        <taxon>Methylococcaceae</taxon>
        <taxon>Methyloglobulus</taxon>
    </lineage>
</organism>
<comment type="caution">
    <text evidence="2">The sequence shown here is derived from an EMBL/GenBank/DDBJ whole genome shotgun (WGS) entry which is preliminary data.</text>
</comment>
<evidence type="ECO:0000313" key="3">
    <source>
        <dbReference type="Proteomes" id="UP000017842"/>
    </source>
</evidence>
<name>V5C663_9GAMM</name>
<evidence type="ECO:0000313" key="2">
    <source>
        <dbReference type="EMBL" id="ESS72248.1"/>
    </source>
</evidence>
<sequence length="108" mass="11712">MKKLNFYLVKLLQFVVFAVFTFVVLTYFGAMLLLPLDAVAILVKLMGIVGIHGFIGALIAIPAVGYLCMIIYKTPGLCEMVLEIGLDLIKTGKAKVDAFNSIAETVKG</sequence>
<dbReference type="STRING" id="1116472.MGMO_64c00100"/>
<feature type="transmembrane region" description="Helical" evidence="1">
    <location>
        <begin position="46"/>
        <end position="72"/>
    </location>
</feature>
<keyword evidence="1" id="KW-1133">Transmembrane helix</keyword>
<dbReference type="RefSeq" id="WP_023494731.1">
    <property type="nucleotide sequence ID" value="NZ_AYLO01000062.1"/>
</dbReference>
<proteinExistence type="predicted"/>
<accession>V5C663</accession>
<reference evidence="2 3" key="1">
    <citation type="journal article" date="2013" name="Genome Announc.">
        <title>Draft Genome Sequence of the Methanotrophic Gammaproteobacterium Methyloglobulus morosus DSM 22980 Strain KoM1.</title>
        <authorList>
            <person name="Poehlein A."/>
            <person name="Deutzmann J.S."/>
            <person name="Daniel R."/>
            <person name="Simeonova D.D."/>
        </authorList>
    </citation>
    <scope>NUCLEOTIDE SEQUENCE [LARGE SCALE GENOMIC DNA]</scope>
    <source>
        <strain evidence="2 3">KoM1</strain>
    </source>
</reference>
<evidence type="ECO:0000256" key="1">
    <source>
        <dbReference type="SAM" id="Phobius"/>
    </source>
</evidence>
<keyword evidence="3" id="KW-1185">Reference proteome</keyword>
<gene>
    <name evidence="2" type="ORF">MGMO_64c00100</name>
</gene>
<dbReference type="Proteomes" id="UP000017842">
    <property type="component" value="Unassembled WGS sequence"/>
</dbReference>
<dbReference type="eggNOG" id="ENOG5033NJ5">
    <property type="taxonomic scope" value="Bacteria"/>
</dbReference>
<dbReference type="EMBL" id="AYLO01000062">
    <property type="protein sequence ID" value="ESS72248.1"/>
    <property type="molecule type" value="Genomic_DNA"/>
</dbReference>
<protein>
    <submittedName>
        <fullName evidence="2">Uncharacterized protein</fullName>
    </submittedName>
</protein>
<keyword evidence="1" id="KW-0812">Transmembrane</keyword>
<dbReference type="OrthoDB" id="5573415at2"/>
<feature type="transmembrane region" description="Helical" evidence="1">
    <location>
        <begin position="12"/>
        <end position="34"/>
    </location>
</feature>
<keyword evidence="1" id="KW-0472">Membrane</keyword>